<keyword evidence="7 15" id="KW-0032">Aminotransferase</keyword>
<dbReference type="Gene3D" id="3.20.10.10">
    <property type="entry name" value="D-amino Acid Aminotransferase, subunit A, domain 2"/>
    <property type="match status" value="1"/>
</dbReference>
<dbReference type="CDD" id="cd01557">
    <property type="entry name" value="BCAT_beta_family"/>
    <property type="match status" value="1"/>
</dbReference>
<evidence type="ECO:0000256" key="10">
    <source>
        <dbReference type="ARBA" id="ARBA00048212"/>
    </source>
</evidence>
<accession>A0ABU5VXK0</accession>
<dbReference type="NCBIfam" id="TIGR01123">
    <property type="entry name" value="ilvE_II"/>
    <property type="match status" value="1"/>
</dbReference>
<evidence type="ECO:0000256" key="9">
    <source>
        <dbReference type="ARBA" id="ARBA00022898"/>
    </source>
</evidence>
<comment type="similarity">
    <text evidence="6 13">Belongs to the class-IV pyridoxal-phosphate-dependent aminotransferase family.</text>
</comment>
<dbReference type="PANTHER" id="PTHR42825:SF2">
    <property type="entry name" value="BRANCHED-CHAIN-AMINO-ACID AMINOTRANSFERASE 3, CHLOROPLASTIC-RELATED"/>
    <property type="match status" value="1"/>
</dbReference>
<dbReference type="EC" id="2.6.1.42" evidence="15"/>
<dbReference type="PANTHER" id="PTHR42825">
    <property type="entry name" value="AMINO ACID AMINOTRANSFERASE"/>
    <property type="match status" value="1"/>
</dbReference>
<dbReference type="InterPro" id="IPR043131">
    <property type="entry name" value="BCAT-like_N"/>
</dbReference>
<dbReference type="NCBIfam" id="NF009897">
    <property type="entry name" value="PRK13357.1"/>
    <property type="match status" value="1"/>
</dbReference>
<evidence type="ECO:0000256" key="2">
    <source>
        <dbReference type="ARBA" id="ARBA00003109"/>
    </source>
</evidence>
<comment type="catalytic activity">
    <reaction evidence="10 15">
        <text>L-valine + 2-oxoglutarate = 3-methyl-2-oxobutanoate + L-glutamate</text>
        <dbReference type="Rhea" id="RHEA:24813"/>
        <dbReference type="ChEBI" id="CHEBI:11851"/>
        <dbReference type="ChEBI" id="CHEBI:16810"/>
        <dbReference type="ChEBI" id="CHEBI:29985"/>
        <dbReference type="ChEBI" id="CHEBI:57762"/>
        <dbReference type="EC" id="2.6.1.42"/>
    </reaction>
</comment>
<comment type="pathway">
    <text evidence="4">Amino-acid biosynthesis; L-valine biosynthesis; L-valine from pyruvate: step 4/4.</text>
</comment>
<comment type="pathway">
    <text evidence="3">Amino-acid biosynthesis; L-isoleucine biosynthesis; L-isoleucine from 2-oxobutanoate: step 4/4.</text>
</comment>
<dbReference type="InterPro" id="IPR043132">
    <property type="entry name" value="BCAT-like_C"/>
</dbReference>
<evidence type="ECO:0000256" key="7">
    <source>
        <dbReference type="ARBA" id="ARBA00022576"/>
    </source>
</evidence>
<evidence type="ECO:0000256" key="5">
    <source>
        <dbReference type="ARBA" id="ARBA00005072"/>
    </source>
</evidence>
<dbReference type="PIRSF" id="PIRSF006468">
    <property type="entry name" value="BCAT1"/>
    <property type="match status" value="1"/>
</dbReference>
<evidence type="ECO:0000256" key="8">
    <source>
        <dbReference type="ARBA" id="ARBA00022679"/>
    </source>
</evidence>
<dbReference type="EMBL" id="JAYGJQ010000002">
    <property type="protein sequence ID" value="MEA9357791.1"/>
    <property type="molecule type" value="Genomic_DNA"/>
</dbReference>
<dbReference type="PROSITE" id="PS00770">
    <property type="entry name" value="AA_TRANSFER_CLASS_4"/>
    <property type="match status" value="1"/>
</dbReference>
<gene>
    <name evidence="16" type="ORF">SHI21_16285</name>
</gene>
<comment type="function">
    <text evidence="2">Acts on leucine, isoleucine and valine.</text>
</comment>
<evidence type="ECO:0000256" key="15">
    <source>
        <dbReference type="RuleBase" id="RU004517"/>
    </source>
</evidence>
<keyword evidence="15" id="KW-0100">Branched-chain amino acid biosynthesis</keyword>
<evidence type="ECO:0000256" key="6">
    <source>
        <dbReference type="ARBA" id="ARBA00009320"/>
    </source>
</evidence>
<keyword evidence="8 15" id="KW-0808">Transferase</keyword>
<dbReference type="InterPro" id="IPR001544">
    <property type="entry name" value="Aminotrans_IV"/>
</dbReference>
<organism evidence="16 17">
    <name type="scientific">Bacteriovorax antarcticus</name>
    <dbReference type="NCBI Taxonomy" id="3088717"/>
    <lineage>
        <taxon>Bacteria</taxon>
        <taxon>Pseudomonadati</taxon>
        <taxon>Bdellovibrionota</taxon>
        <taxon>Bacteriovoracia</taxon>
        <taxon>Bacteriovoracales</taxon>
        <taxon>Bacteriovoracaceae</taxon>
        <taxon>Bacteriovorax</taxon>
    </lineage>
</organism>
<protein>
    <recommendedName>
        <fullName evidence="15">Branched-chain-amino-acid aminotransferase</fullName>
        <ecNumber evidence="15">2.6.1.42</ecNumber>
    </recommendedName>
</protein>
<dbReference type="InterPro" id="IPR036038">
    <property type="entry name" value="Aminotransferase-like"/>
</dbReference>
<dbReference type="InterPro" id="IPR018300">
    <property type="entry name" value="Aminotrans_IV_CS"/>
</dbReference>
<comment type="catalytic activity">
    <reaction evidence="11 15">
        <text>L-isoleucine + 2-oxoglutarate = (S)-3-methyl-2-oxopentanoate + L-glutamate</text>
        <dbReference type="Rhea" id="RHEA:24801"/>
        <dbReference type="ChEBI" id="CHEBI:16810"/>
        <dbReference type="ChEBI" id="CHEBI:29985"/>
        <dbReference type="ChEBI" id="CHEBI:35146"/>
        <dbReference type="ChEBI" id="CHEBI:58045"/>
        <dbReference type="EC" id="2.6.1.42"/>
    </reaction>
</comment>
<dbReference type="SUPFAM" id="SSF56752">
    <property type="entry name" value="D-aminoacid aminotransferase-like PLP-dependent enzymes"/>
    <property type="match status" value="1"/>
</dbReference>
<name>A0ABU5VXK0_9BACT</name>
<dbReference type="Pfam" id="PF01063">
    <property type="entry name" value="Aminotran_4"/>
    <property type="match status" value="1"/>
</dbReference>
<evidence type="ECO:0000256" key="11">
    <source>
        <dbReference type="ARBA" id="ARBA00048798"/>
    </source>
</evidence>
<dbReference type="InterPro" id="IPR033939">
    <property type="entry name" value="BCAT_family"/>
</dbReference>
<comment type="catalytic activity">
    <reaction evidence="12 15">
        <text>L-leucine + 2-oxoglutarate = 4-methyl-2-oxopentanoate + L-glutamate</text>
        <dbReference type="Rhea" id="RHEA:18321"/>
        <dbReference type="ChEBI" id="CHEBI:16810"/>
        <dbReference type="ChEBI" id="CHEBI:17865"/>
        <dbReference type="ChEBI" id="CHEBI:29985"/>
        <dbReference type="ChEBI" id="CHEBI:57427"/>
        <dbReference type="EC" id="2.6.1.42"/>
    </reaction>
</comment>
<keyword evidence="9 14" id="KW-0663">Pyridoxal phosphate</keyword>
<comment type="caution">
    <text evidence="16">The sequence shown here is derived from an EMBL/GenBank/DDBJ whole genome shotgun (WGS) entry which is preliminary data.</text>
</comment>
<comment type="pathway">
    <text evidence="5">Amino-acid biosynthesis; L-leucine biosynthesis; L-leucine from 3-methyl-2-oxobutanoate: step 4/4.</text>
</comment>
<evidence type="ECO:0000256" key="1">
    <source>
        <dbReference type="ARBA" id="ARBA00001933"/>
    </source>
</evidence>
<evidence type="ECO:0000313" key="17">
    <source>
        <dbReference type="Proteomes" id="UP001302274"/>
    </source>
</evidence>
<evidence type="ECO:0000256" key="4">
    <source>
        <dbReference type="ARBA" id="ARBA00004931"/>
    </source>
</evidence>
<keyword evidence="17" id="KW-1185">Reference proteome</keyword>
<dbReference type="RefSeq" id="WP_323577952.1">
    <property type="nucleotide sequence ID" value="NZ_JAYGJQ010000002.1"/>
</dbReference>
<dbReference type="GO" id="GO:0004084">
    <property type="term" value="F:branched-chain-amino-acid transaminase activity"/>
    <property type="evidence" value="ECO:0007669"/>
    <property type="project" value="UniProtKB-EC"/>
</dbReference>
<evidence type="ECO:0000256" key="12">
    <source>
        <dbReference type="ARBA" id="ARBA00049229"/>
    </source>
</evidence>
<proteinExistence type="inferred from homology"/>
<dbReference type="Proteomes" id="UP001302274">
    <property type="component" value="Unassembled WGS sequence"/>
</dbReference>
<dbReference type="InterPro" id="IPR005786">
    <property type="entry name" value="B_amino_transII"/>
</dbReference>
<evidence type="ECO:0000256" key="13">
    <source>
        <dbReference type="RuleBase" id="RU004106"/>
    </source>
</evidence>
<evidence type="ECO:0000256" key="3">
    <source>
        <dbReference type="ARBA" id="ARBA00004824"/>
    </source>
</evidence>
<sequence length="361" mass="40345">MTQITIDPGLKKAISDYQLPETLGFGNVMTPVMASCTYEKGKWGPLELLPYGPITMYPTAKVLHYAQEIFEGMKAYRVNGQGPFIFRPEENYLRFNRSAERMAMPHIPHNIFMDSVFELVSYTANFVPRRSGESLYLRPFMFATEESLGIKPAEKFRFMVIASASGSYFSNTSEGLSVYIERENARAFPGGTGFAKAGGNYAAGLSAAIKTKQLGFVQTLWLDARERKYIEEMSGMNVFVVINNELCTPKISDTILDGITRKSLIALARDSGYTVHEKNIDINELIEDIRAGRCTEAFACGTAAIITPINYFGESDGERIPLHFPEGKISMELREKLLAIQEGRVADTYKWIATVEPKTLP</sequence>
<dbReference type="Gene3D" id="3.30.470.10">
    <property type="match status" value="1"/>
</dbReference>
<keyword evidence="15" id="KW-0028">Amino-acid biosynthesis</keyword>
<reference evidence="16 17" key="1">
    <citation type="submission" date="2023-11" db="EMBL/GenBank/DDBJ databases">
        <title>A Novel Polar Bacteriovorax (B. antarcticus) Isolated from the Biocrust in Antarctica.</title>
        <authorList>
            <person name="Mun W."/>
            <person name="Choi S.Y."/>
            <person name="Mitchell R.J."/>
        </authorList>
    </citation>
    <scope>NUCLEOTIDE SEQUENCE [LARGE SCALE GENOMIC DNA]</scope>
    <source>
        <strain evidence="16 17">PP10</strain>
    </source>
</reference>
<evidence type="ECO:0000256" key="14">
    <source>
        <dbReference type="RuleBase" id="RU004516"/>
    </source>
</evidence>
<comment type="cofactor">
    <cofactor evidence="1 14">
        <name>pyridoxal 5'-phosphate</name>
        <dbReference type="ChEBI" id="CHEBI:597326"/>
    </cofactor>
</comment>
<evidence type="ECO:0000313" key="16">
    <source>
        <dbReference type="EMBL" id="MEA9357791.1"/>
    </source>
</evidence>